<gene>
    <name evidence="4" type="ORF">SM116_00235</name>
</gene>
<organism evidence="4 5">
    <name type="scientific">Microbacterium rhizosphaerae</name>
    <dbReference type="NCBI Taxonomy" id="1678237"/>
    <lineage>
        <taxon>Bacteria</taxon>
        <taxon>Bacillati</taxon>
        <taxon>Actinomycetota</taxon>
        <taxon>Actinomycetes</taxon>
        <taxon>Micrococcales</taxon>
        <taxon>Microbacteriaceae</taxon>
        <taxon>Microbacterium</taxon>
    </lineage>
</organism>
<dbReference type="Pfam" id="PF13439">
    <property type="entry name" value="Glyco_transf_4"/>
    <property type="match status" value="1"/>
</dbReference>
<dbReference type="Pfam" id="PF13692">
    <property type="entry name" value="Glyco_trans_1_4"/>
    <property type="match status" value="1"/>
</dbReference>
<proteinExistence type="predicted"/>
<evidence type="ECO:0000256" key="2">
    <source>
        <dbReference type="ARBA" id="ARBA00022679"/>
    </source>
</evidence>
<protein>
    <submittedName>
        <fullName evidence="4">Glycosyltransferase family 4 protein</fullName>
        <ecNumber evidence="4">2.4.-.-</ecNumber>
    </submittedName>
</protein>
<keyword evidence="1 4" id="KW-0328">Glycosyltransferase</keyword>
<evidence type="ECO:0000313" key="4">
    <source>
        <dbReference type="EMBL" id="WPR89751.1"/>
    </source>
</evidence>
<evidence type="ECO:0000256" key="1">
    <source>
        <dbReference type="ARBA" id="ARBA00022676"/>
    </source>
</evidence>
<dbReference type="RefSeq" id="WP_320942465.1">
    <property type="nucleotide sequence ID" value="NZ_BAABEU010000003.1"/>
</dbReference>
<dbReference type="EC" id="2.4.-.-" evidence="4"/>
<dbReference type="Proteomes" id="UP001323798">
    <property type="component" value="Chromosome"/>
</dbReference>
<sequence length="376" mass="41951">MTRIVQIVAVVGPGSGVAGVAWNLEREWRSLGAEVEDFTFDSARRRAARPWPRRSLARRFARAWRTIWFSTAGTIRAREFLAERPGAVSLCHHNVLAGDVYVSHGVINAAMNARGNGAWRMLRNPTHIFTHVRDRHRFRSGTHRRVVALSHEEARVLRATYGRIRPPIVVIPNGVDLQRFHPPTSPQRRAARETFHLDDEARVAIFVGHEFERKGLSYAIDALVEATTVLLLVVGGSAQIMEDARHHAERIGVGDRVLLVGPRQDLELFLAAADFFVLPSAYESNALVILEALAAGLPVITTRTGYAPEIIVDGSNGYLVDRDPHELAKRFEELAAADLGPWSQRARASVEDHGWTAIAQRYLDLFAEVERERAAP</sequence>
<keyword evidence="2 4" id="KW-0808">Transferase</keyword>
<dbReference type="PANTHER" id="PTHR12526">
    <property type="entry name" value="GLYCOSYLTRANSFERASE"/>
    <property type="match status" value="1"/>
</dbReference>
<name>A0ABZ0SN98_9MICO</name>
<reference evidence="4 5" key="1">
    <citation type="submission" date="2023-11" db="EMBL/GenBank/DDBJ databases">
        <title>Genome sequence of Microbacterium rhizosphaerae KACC 19337.</title>
        <authorList>
            <person name="Choi H."/>
            <person name="Kim S."/>
            <person name="Kim Y."/>
            <person name="Kwon S.-W."/>
            <person name="Heo J."/>
        </authorList>
    </citation>
    <scope>NUCLEOTIDE SEQUENCE [LARGE SCALE GENOMIC DNA]</scope>
    <source>
        <strain evidence="4 5">KACC 19337</strain>
    </source>
</reference>
<accession>A0ABZ0SN98</accession>
<dbReference type="InterPro" id="IPR028098">
    <property type="entry name" value="Glyco_trans_4-like_N"/>
</dbReference>
<evidence type="ECO:0000313" key="5">
    <source>
        <dbReference type="Proteomes" id="UP001323798"/>
    </source>
</evidence>
<dbReference type="CDD" id="cd03801">
    <property type="entry name" value="GT4_PimA-like"/>
    <property type="match status" value="1"/>
</dbReference>
<dbReference type="EMBL" id="CP139368">
    <property type="protein sequence ID" value="WPR89751.1"/>
    <property type="molecule type" value="Genomic_DNA"/>
</dbReference>
<dbReference type="GO" id="GO:0016757">
    <property type="term" value="F:glycosyltransferase activity"/>
    <property type="evidence" value="ECO:0007669"/>
    <property type="project" value="UniProtKB-KW"/>
</dbReference>
<evidence type="ECO:0000259" key="3">
    <source>
        <dbReference type="Pfam" id="PF13439"/>
    </source>
</evidence>
<keyword evidence="5" id="KW-1185">Reference proteome</keyword>
<dbReference type="SUPFAM" id="SSF53756">
    <property type="entry name" value="UDP-Glycosyltransferase/glycogen phosphorylase"/>
    <property type="match status" value="1"/>
</dbReference>
<feature type="domain" description="Glycosyltransferase subfamily 4-like N-terminal" evidence="3">
    <location>
        <begin position="15"/>
        <end position="179"/>
    </location>
</feature>
<dbReference type="PANTHER" id="PTHR12526:SF637">
    <property type="entry name" value="GLYCOSYLTRANSFERASE EPSF-RELATED"/>
    <property type="match status" value="1"/>
</dbReference>
<dbReference type="Gene3D" id="3.40.50.2000">
    <property type="entry name" value="Glycogen Phosphorylase B"/>
    <property type="match status" value="2"/>
</dbReference>